<dbReference type="GO" id="GO:0009166">
    <property type="term" value="P:nucleotide catabolic process"/>
    <property type="evidence" value="ECO:0007669"/>
    <property type="project" value="InterPro"/>
</dbReference>
<dbReference type="PANTHER" id="PTHR11575">
    <property type="entry name" value="5'-NUCLEOTIDASE-RELATED"/>
    <property type="match status" value="1"/>
</dbReference>
<dbReference type="SUPFAM" id="SSF56219">
    <property type="entry name" value="DNase I-like"/>
    <property type="match status" value="1"/>
</dbReference>
<feature type="region of interest" description="Disordered" evidence="2">
    <location>
        <begin position="182"/>
        <end position="204"/>
    </location>
</feature>
<dbReference type="PROSITE" id="PS51841">
    <property type="entry name" value="LTD"/>
    <property type="match status" value="1"/>
</dbReference>
<proteinExistence type="predicted"/>
<reference evidence="5 6" key="1">
    <citation type="submission" date="2020-07" db="EMBL/GenBank/DDBJ databases">
        <title>Sequencing the genomes of 1000 actinobacteria strains.</title>
        <authorList>
            <person name="Klenk H.-P."/>
        </authorList>
    </citation>
    <scope>NUCLEOTIDE SEQUENCE [LARGE SCALE GENOMIC DNA]</scope>
    <source>
        <strain evidence="5 6">DSM 103833</strain>
    </source>
</reference>
<dbReference type="Gene3D" id="3.60.10.10">
    <property type="entry name" value="Endonuclease/exonuclease/phosphatase"/>
    <property type="match status" value="1"/>
</dbReference>
<dbReference type="InterPro" id="IPR004843">
    <property type="entry name" value="Calcineurin-like_PHP"/>
</dbReference>
<dbReference type="SUPFAM" id="SSF56300">
    <property type="entry name" value="Metallo-dependent phosphatases"/>
    <property type="match status" value="2"/>
</dbReference>
<dbReference type="RefSeq" id="WP_179668148.1">
    <property type="nucleotide sequence ID" value="NZ_JACCFP010000001.1"/>
</dbReference>
<protein>
    <submittedName>
        <fullName evidence="5">5'-nucleotidase</fullName>
        <ecNumber evidence="5">3.1.3.5</ecNumber>
    </submittedName>
</protein>
<dbReference type="Gene3D" id="3.90.780.10">
    <property type="entry name" value="5'-Nucleotidase, C-terminal domain"/>
    <property type="match status" value="2"/>
</dbReference>
<dbReference type="EC" id="3.1.3.5" evidence="5"/>
<dbReference type="Proteomes" id="UP000530424">
    <property type="component" value="Unassembled WGS sequence"/>
</dbReference>
<dbReference type="SUPFAM" id="SSF55816">
    <property type="entry name" value="5'-nucleotidase (syn. UDP-sugar hydrolase), C-terminal domain"/>
    <property type="match status" value="2"/>
</dbReference>
<dbReference type="GO" id="GO:0008768">
    <property type="term" value="F:UDP-sugar diphosphatase activity"/>
    <property type="evidence" value="ECO:0007669"/>
    <property type="project" value="TreeGrafter"/>
</dbReference>
<evidence type="ECO:0000313" key="5">
    <source>
        <dbReference type="EMBL" id="NYJ01693.1"/>
    </source>
</evidence>
<accession>A0A853C625</accession>
<dbReference type="InterPro" id="IPR008334">
    <property type="entry name" value="5'-Nucleotdase_C"/>
</dbReference>
<dbReference type="Gene3D" id="3.60.21.10">
    <property type="match status" value="2"/>
</dbReference>
<feature type="signal peptide" evidence="3">
    <location>
        <begin position="1"/>
        <end position="31"/>
    </location>
</feature>
<feature type="chain" id="PRO_5032830036" evidence="3">
    <location>
        <begin position="32"/>
        <end position="2649"/>
    </location>
</feature>
<dbReference type="PRINTS" id="PR01607">
    <property type="entry name" value="APYRASEFAMLY"/>
</dbReference>
<dbReference type="InterPro" id="IPR047971">
    <property type="entry name" value="ExeM-like"/>
</dbReference>
<comment type="caution">
    <text evidence="5">The sequence shown here is derived from an EMBL/GenBank/DDBJ whole genome shotgun (WGS) entry which is preliminary data.</text>
</comment>
<feature type="region of interest" description="Disordered" evidence="2">
    <location>
        <begin position="641"/>
        <end position="673"/>
    </location>
</feature>
<dbReference type="InterPro" id="IPR036907">
    <property type="entry name" value="5'-Nucleotdase_C_sf"/>
</dbReference>
<dbReference type="Pfam" id="PF00149">
    <property type="entry name" value="Metallophos"/>
    <property type="match status" value="2"/>
</dbReference>
<dbReference type="Pfam" id="PF16640">
    <property type="entry name" value="Big_3_5"/>
    <property type="match status" value="3"/>
</dbReference>
<evidence type="ECO:0000256" key="2">
    <source>
        <dbReference type="SAM" id="MobiDB-lite"/>
    </source>
</evidence>
<name>A0A853C625_9ACTN</name>
<evidence type="ECO:0000259" key="4">
    <source>
        <dbReference type="PROSITE" id="PS51841"/>
    </source>
</evidence>
<dbReference type="InterPro" id="IPR036691">
    <property type="entry name" value="Endo/exonu/phosph_ase_sf"/>
</dbReference>
<keyword evidence="1 3" id="KW-0732">Signal</keyword>
<dbReference type="GO" id="GO:0030288">
    <property type="term" value="C:outer membrane-bounded periplasmic space"/>
    <property type="evidence" value="ECO:0007669"/>
    <property type="project" value="TreeGrafter"/>
</dbReference>
<dbReference type="GO" id="GO:0008253">
    <property type="term" value="F:5'-nucleotidase activity"/>
    <property type="evidence" value="ECO:0007669"/>
    <property type="project" value="UniProtKB-EC"/>
</dbReference>
<dbReference type="PANTHER" id="PTHR11575:SF24">
    <property type="entry name" value="5'-NUCLEOTIDASE"/>
    <property type="match status" value="1"/>
</dbReference>
<organism evidence="5 6">
    <name type="scientific">Nocardioides thalensis</name>
    <dbReference type="NCBI Taxonomy" id="1914755"/>
    <lineage>
        <taxon>Bacteria</taxon>
        <taxon>Bacillati</taxon>
        <taxon>Actinomycetota</taxon>
        <taxon>Actinomycetes</taxon>
        <taxon>Propionibacteriales</taxon>
        <taxon>Nocardioidaceae</taxon>
        <taxon>Nocardioides</taxon>
    </lineage>
</organism>
<dbReference type="Pfam" id="PF00932">
    <property type="entry name" value="LTD"/>
    <property type="match status" value="1"/>
</dbReference>
<evidence type="ECO:0000256" key="3">
    <source>
        <dbReference type="SAM" id="SignalP"/>
    </source>
</evidence>
<gene>
    <name evidence="5" type="ORF">HNR19_002391</name>
</gene>
<dbReference type="EMBL" id="JACCFP010000001">
    <property type="protein sequence ID" value="NYJ01693.1"/>
    <property type="molecule type" value="Genomic_DNA"/>
</dbReference>
<keyword evidence="5" id="KW-0378">Hydrolase</keyword>
<evidence type="ECO:0000313" key="6">
    <source>
        <dbReference type="Proteomes" id="UP000530424"/>
    </source>
</evidence>
<dbReference type="InterPro" id="IPR029052">
    <property type="entry name" value="Metallo-depent_PP-like"/>
</dbReference>
<dbReference type="InterPro" id="IPR001322">
    <property type="entry name" value="Lamin_tail_dom"/>
</dbReference>
<dbReference type="InterPro" id="IPR006179">
    <property type="entry name" value="5_nucleotidase/apyrase"/>
</dbReference>
<dbReference type="InterPro" id="IPR013783">
    <property type="entry name" value="Ig-like_fold"/>
</dbReference>
<evidence type="ECO:0000256" key="1">
    <source>
        <dbReference type="ARBA" id="ARBA00022729"/>
    </source>
</evidence>
<dbReference type="CDD" id="cd10283">
    <property type="entry name" value="MnuA_DNase1-like"/>
    <property type="match status" value="1"/>
</dbReference>
<dbReference type="GO" id="GO:0005975">
    <property type="term" value="P:carbohydrate metabolic process"/>
    <property type="evidence" value="ECO:0007669"/>
    <property type="project" value="UniProtKB-ARBA"/>
</dbReference>
<dbReference type="Gene3D" id="2.60.40.10">
    <property type="entry name" value="Immunoglobulins"/>
    <property type="match status" value="4"/>
</dbReference>
<sequence length="2649" mass="275771">MRTSLRFLVSSLTIGLAAAGLSITPAPAAQANPAGSGVIISEVFGGGSSNTTPGSKANDFIELYNPTAAAIPVNGWSVQYRSATGTSAQVTELTGEIQPGEHYLIQEGTFTTPESTQLPKPDAQGNINMSGTNGVVLLVKNTTQYTTVGNLAGAGDPLVDMLGYGTTPTSFEGARTGVQLSTTTSAQRDVTAVQPDSDHNATDFTELAPTPVNSAGETKPVLDAKGPATLDIVQGQAMPPLQLTATGGTPPYTWTSTALPAGLSLSVGGELTGTPTEVGTTDVTFTVTDSASPADTDDVVVPITVSETVSVTPIHEVQGTGARSPFAPAAGTGPGETKTVEGIVTALYRTGGFNGFYLQTAGTGGTTDTTPGASDALFIYTLSGANIPAGIQLGDSVRAKGPVSEFAGTTEITAPTGNITELATPLDPVTGLQIAYPATEADREAQEGMLLAPAGPFTVTNTFQTNGNAEIGLAAGDVPLKQPTEFVAPGNTAGLEAVVAENAERAVTLDDAATVNYLQNQTTKAIPLPWLTGTASPPRVGAAATFVSPVILEFRNSTWKFQPQSQVTDSGSSVVTFEDTRATNQVPQDVGGDISIATFNVLNYFNTTGEAYAAAGPQQNPPLDTFCTYFTDRQSNRIGNDSCGVRLLDDPDTTQDESDRNDGRGPRGAATTASLARQEEKLVNTINAMDASVIALEEMENSIKLPGETNRDEAVAHLVQMLNADAGSTKWKYVRSPGEALDAGPVAEQDVIRPAFIYQPALVAPVGQSDILFGTTEFANAREPLAQAFKAAGAPNSDAFAVIVNHFKSKGDNAAPAPPATGDNANDPYVGAFNGDRVRQAERLVQFANAFASARDIEAVFLAGDFNSYTMEEPIDRLEAGGFELIESDQADEESYSFSGLSGSLDHVLGNSAAMELVTGADIWEINANESVAYQYSRYNYNATILFDAGNPFATSDHNPEIVGLDVPDVTPTTTKKIQVVGTNDFHGRLLPDAGNAAGAAPFATAINELRAEYPNTIFAAAGDLIGASTFESFVQDDEPTIEALNAMDLEVSAAGNHEFDRGYEDFVGRVQDLAEWEYIATNVDEPGDRDDLAETWTTTIDGVDVGFVGAVTEDLPALVNPAGIEGVTVTDIVDSTNAAAEDLRAAGADIVILLVHEGSPSTDCQSENFTDPATVWGNIVQNTSGDVDAIISGHTHLAYNCRYPVADWVTEGRTVTRRPVVSAGQYGTNLNQLVFNLDTTSGALVEIEQEVIGTAGVGYAPDTTVQQIVDDAVAFAETKGAEVLGQVEGPFKRATYNASSGATENRGGESTLGNLVAEVQRWATTGEGVSTDADIAFMNPGGLRADMLGVANGAVRDLTYRQAADVQPFANTLVNMDLTGAQIEKVLEEQWQRTPQGGVPSRPFLRLGVSEGFTYTYTESPVTVTAPNSAPVNTFQGEVTGMWLDGEPIDPAATYSVTVNSFLGSGGDNFREFANGTGKVDTGVVDLQAMVDYMAANAPAGTPLPVDYSQRAVEVTFPNDAPETYEPGDTLAFEVASWSMSQGSDLKDTELKVKVGDQVAGTVPVDSTVGNKPYDNTGTATVSLTIPEGAVGPVTLVGATTGSSVPVGVEVEPTIAEIQIIGTNDFHGRILQNAGSREGGAAVLSGAVKQLRQEHPNTVFTAAGDLIGATTFESFVDNDEPTIDALNAAGLEVSAAGNHEFDQGYEDLVGRVQDRASWEYIAANVEEPAGRDDLAETWVKEMDGVTVGFVGAVTEALPSLVSPAGIEGVTVTDIVEATNAAAADLKAGGADVVVLLVHEGSGSTSCSSPEFTDPATPWGNVSQNTSDDVDAIISGHTHLAYNCTINGRPVVSAGQYGMNLNQLLVSVDTGTGEVTGIEQNLLPLMSTDPDGNGPALPTPLYPADQAVADIVKAAEDYARPIGARVLGPIQGPFNRAKLANGTTENRGGESTLGNLVAEVQRAETPAEQGGAQIAFMNPGGLRADMTGTVVTQAWLDDPANAEWAADYEIGDRVLTYRQAANVQPFANGLVNMDLTGAQIEEVLEQQWQRTEDGTSLPPSTTRYFLRLGVSEGFTYTYVEKAQTVSGVNTFVGDVTQMWLDGEPIDAEETYSVTVNSFLAGGGDNFWTFREGTGQAQWGVTDLQAMGSYMEANTGDTPLAVDYSQRAVEVEFPADAPERYRPGQAVKLDVTSWAMSTAADLKDAEISVLLGGTEIGRATVDNTIGTDTYDQYGKATVDVTLPEDAPFGDVTLTLVGETTGTRVLVPIKVQPRPQVTAADVTAPVGTDAVVEVTVSGAAGVPTGTVEVFAGQTLLGSGELTDGAASVTIDSSGLALGEHVLTVVYRGDSTYTQAQGQLTLTIEQHGSAVAAEDVTITYGEQAVPGVTVSGSGATPTGEVEVRDGATVLGTGTLVDGAVDVTLDTAEYEPGTYSLVAAYAGDATHEGGTAGLTLTVEKLAATVTGTDAVTRYGKPTTMDVTVTTDGDVVPTGTVTLTSGTETLGSATLEDDGTATVTIPKQVLKPRGTPYPVTITYSGDELVAGATGAAELIVKKGGVVFDKTLTPKPAKVDKTHVKVEVTVSNEDGVEATGRITVSARGIDDVSARLVDGTATLRLDAFGSTGRKTITISYSGSDLLRDATTSGVLRVVR</sequence>
<feature type="domain" description="LTD" evidence="4">
    <location>
        <begin position="25"/>
        <end position="166"/>
    </location>
</feature>
<keyword evidence="6" id="KW-1185">Reference proteome</keyword>
<dbReference type="Pfam" id="PF02872">
    <property type="entry name" value="5_nucleotid_C"/>
    <property type="match status" value="2"/>
</dbReference>
<dbReference type="InterPro" id="IPR032109">
    <property type="entry name" value="Big_3_5"/>
</dbReference>
<dbReference type="CDD" id="cd04486">
    <property type="entry name" value="YhcR_OBF_like"/>
    <property type="match status" value="1"/>
</dbReference>
<dbReference type="NCBIfam" id="NF033681">
    <property type="entry name" value="ExeM_NucH_DNase"/>
    <property type="match status" value="1"/>
</dbReference>